<dbReference type="Proteomes" id="UP000053660">
    <property type="component" value="Unassembled WGS sequence"/>
</dbReference>
<sequence>MAGLLVILLAARVLYLGDKLERVQALYKEHSLYTVEGDGPYDSEKDSGENLPQQDPELFKKYFLVEGQLLLQLFRFCPRCGCEIQSKHGARLTAKGTALVVHYVCAQCSFPDGRARRWDGQRRAVEVSSERTFMGNVTAAVAAITTGLRYVGETEIDLASDGSYDSRGCSAMIGK</sequence>
<keyword evidence="3" id="KW-1185">Reference proteome</keyword>
<dbReference type="EMBL" id="KN609591">
    <property type="protein sequence ID" value="KHJ78623.1"/>
    <property type="molecule type" value="Genomic_DNA"/>
</dbReference>
<feature type="chain" id="PRO_5002081259" evidence="1">
    <location>
        <begin position="26"/>
        <end position="175"/>
    </location>
</feature>
<dbReference type="AlphaFoldDB" id="A0A0B1RZY6"/>
<evidence type="ECO:0000256" key="1">
    <source>
        <dbReference type="SAM" id="SignalP"/>
    </source>
</evidence>
<evidence type="ECO:0000313" key="3">
    <source>
        <dbReference type="Proteomes" id="UP000053660"/>
    </source>
</evidence>
<accession>A0A0B1RZY6</accession>
<gene>
    <name evidence="2" type="ORF">OESDEN_21754</name>
</gene>
<dbReference type="OrthoDB" id="5788485at2759"/>
<evidence type="ECO:0000313" key="2">
    <source>
        <dbReference type="EMBL" id="KHJ78623.1"/>
    </source>
</evidence>
<reference evidence="2 3" key="1">
    <citation type="submission" date="2014-03" db="EMBL/GenBank/DDBJ databases">
        <title>Draft genome of the hookworm Oesophagostomum dentatum.</title>
        <authorList>
            <person name="Mitreva M."/>
        </authorList>
    </citation>
    <scope>NUCLEOTIDE SEQUENCE [LARGE SCALE GENOMIC DNA]</scope>
    <source>
        <strain evidence="2 3">OD-Hann</strain>
    </source>
</reference>
<protein>
    <submittedName>
        <fullName evidence="2">Uncharacterized protein</fullName>
    </submittedName>
</protein>
<feature type="non-terminal residue" evidence="2">
    <location>
        <position position="175"/>
    </location>
</feature>
<name>A0A0B1RZY6_OESDE</name>
<feature type="signal peptide" evidence="1">
    <location>
        <begin position="1"/>
        <end position="25"/>
    </location>
</feature>
<keyword evidence="1" id="KW-0732">Signal</keyword>
<proteinExistence type="predicted"/>
<organism evidence="2 3">
    <name type="scientific">Oesophagostomum dentatum</name>
    <name type="common">Nodular worm</name>
    <dbReference type="NCBI Taxonomy" id="61180"/>
    <lineage>
        <taxon>Eukaryota</taxon>
        <taxon>Metazoa</taxon>
        <taxon>Ecdysozoa</taxon>
        <taxon>Nematoda</taxon>
        <taxon>Chromadorea</taxon>
        <taxon>Rhabditida</taxon>
        <taxon>Rhabditina</taxon>
        <taxon>Rhabditomorpha</taxon>
        <taxon>Strongyloidea</taxon>
        <taxon>Strongylidae</taxon>
        <taxon>Oesophagostomum</taxon>
    </lineage>
</organism>